<protein>
    <submittedName>
        <fullName evidence="1">Uncharacterized protein</fullName>
    </submittedName>
</protein>
<name>A0ACC0U2C6_9AGAM</name>
<accession>A0ACC0U2C6</accession>
<proteinExistence type="predicted"/>
<gene>
    <name evidence="1" type="ORF">F5148DRAFT_322460</name>
</gene>
<evidence type="ECO:0000313" key="2">
    <source>
        <dbReference type="Proteomes" id="UP001207468"/>
    </source>
</evidence>
<keyword evidence="2" id="KW-1185">Reference proteome</keyword>
<reference evidence="1" key="1">
    <citation type="submission" date="2021-03" db="EMBL/GenBank/DDBJ databases">
        <title>Evolutionary priming and transition to the ectomycorrhizal habit in an iconic lineage of mushroom-forming fungi: is preadaptation a requirement?</title>
        <authorList>
            <consortium name="DOE Joint Genome Institute"/>
            <person name="Looney B.P."/>
            <person name="Miyauchi S."/>
            <person name="Morin E."/>
            <person name="Drula E."/>
            <person name="Courty P.E."/>
            <person name="Chicoki N."/>
            <person name="Fauchery L."/>
            <person name="Kohler A."/>
            <person name="Kuo A."/>
            <person name="LaButti K."/>
            <person name="Pangilinan J."/>
            <person name="Lipzen A."/>
            <person name="Riley R."/>
            <person name="Andreopoulos W."/>
            <person name="He G."/>
            <person name="Johnson J."/>
            <person name="Barry K.W."/>
            <person name="Grigoriev I.V."/>
            <person name="Nagy L."/>
            <person name="Hibbett D."/>
            <person name="Henrissat B."/>
            <person name="Matheny P.B."/>
            <person name="Labbe J."/>
            <person name="Martin A.F."/>
        </authorList>
    </citation>
    <scope>NUCLEOTIDE SEQUENCE</scope>
    <source>
        <strain evidence="1">BPL698</strain>
    </source>
</reference>
<evidence type="ECO:0000313" key="1">
    <source>
        <dbReference type="EMBL" id="KAI9458497.1"/>
    </source>
</evidence>
<organism evidence="1 2">
    <name type="scientific">Russula earlei</name>
    <dbReference type="NCBI Taxonomy" id="71964"/>
    <lineage>
        <taxon>Eukaryota</taxon>
        <taxon>Fungi</taxon>
        <taxon>Dikarya</taxon>
        <taxon>Basidiomycota</taxon>
        <taxon>Agaricomycotina</taxon>
        <taxon>Agaricomycetes</taxon>
        <taxon>Russulales</taxon>
        <taxon>Russulaceae</taxon>
        <taxon>Russula</taxon>
    </lineage>
</organism>
<sequence>MTTSRAPPPLLIGFYLLRLITVTSDRTTKLASISLALRTPFWPLLKVTFRRLAVTSSSSNSLYRHWLPYLDDIGA</sequence>
<comment type="caution">
    <text evidence="1">The sequence shown here is derived from an EMBL/GenBank/DDBJ whole genome shotgun (WGS) entry which is preliminary data.</text>
</comment>
<dbReference type="EMBL" id="JAGFNK010000209">
    <property type="protein sequence ID" value="KAI9458497.1"/>
    <property type="molecule type" value="Genomic_DNA"/>
</dbReference>
<dbReference type="Proteomes" id="UP001207468">
    <property type="component" value="Unassembled WGS sequence"/>
</dbReference>